<name>A0ABQ8S112_PERAM</name>
<keyword evidence="2" id="KW-1185">Reference proteome</keyword>
<dbReference type="EMBL" id="JAJSOF020000038">
    <property type="protein sequence ID" value="KAJ4427592.1"/>
    <property type="molecule type" value="Genomic_DNA"/>
</dbReference>
<organism evidence="1 2">
    <name type="scientific">Periplaneta americana</name>
    <name type="common">American cockroach</name>
    <name type="synonym">Blatta americana</name>
    <dbReference type="NCBI Taxonomy" id="6978"/>
    <lineage>
        <taxon>Eukaryota</taxon>
        <taxon>Metazoa</taxon>
        <taxon>Ecdysozoa</taxon>
        <taxon>Arthropoda</taxon>
        <taxon>Hexapoda</taxon>
        <taxon>Insecta</taxon>
        <taxon>Pterygota</taxon>
        <taxon>Neoptera</taxon>
        <taxon>Polyneoptera</taxon>
        <taxon>Dictyoptera</taxon>
        <taxon>Blattodea</taxon>
        <taxon>Blattoidea</taxon>
        <taxon>Blattidae</taxon>
        <taxon>Blattinae</taxon>
        <taxon>Periplaneta</taxon>
    </lineage>
</organism>
<comment type="caution">
    <text evidence="1">The sequence shown here is derived from an EMBL/GenBank/DDBJ whole genome shotgun (WGS) entry which is preliminary data.</text>
</comment>
<dbReference type="Proteomes" id="UP001148838">
    <property type="component" value="Unassembled WGS sequence"/>
</dbReference>
<evidence type="ECO:0008006" key="3">
    <source>
        <dbReference type="Google" id="ProtNLM"/>
    </source>
</evidence>
<reference evidence="1 2" key="1">
    <citation type="journal article" date="2022" name="Allergy">
        <title>Genome assembly and annotation of Periplaneta americana reveal a comprehensive cockroach allergen profile.</title>
        <authorList>
            <person name="Wang L."/>
            <person name="Xiong Q."/>
            <person name="Saelim N."/>
            <person name="Wang L."/>
            <person name="Nong W."/>
            <person name="Wan A.T."/>
            <person name="Shi M."/>
            <person name="Liu X."/>
            <person name="Cao Q."/>
            <person name="Hui J.H.L."/>
            <person name="Sookrung N."/>
            <person name="Leung T.F."/>
            <person name="Tungtrongchitr A."/>
            <person name="Tsui S.K.W."/>
        </authorList>
    </citation>
    <scope>NUCLEOTIDE SEQUENCE [LARGE SCALE GENOMIC DNA]</scope>
    <source>
        <strain evidence="1">PWHHKU_190912</strain>
    </source>
</reference>
<gene>
    <name evidence="1" type="ORF">ANN_25240</name>
</gene>
<proteinExistence type="predicted"/>
<accession>A0ABQ8S112</accession>
<sequence>MAGLCEGGNEPVGSLKAICYIIDPTVRFESHEHQPVEVHEEKKAVYVSTINFYKDEYHLEYIVITELMIGARGTIPRFLLDFSIAEQKQRIEDEITGIPRDMVHREFQSFHTSISECVRRIGAHLSDVICKK</sequence>
<protein>
    <recommendedName>
        <fullName evidence="3">Per a allergen</fullName>
    </recommendedName>
</protein>
<evidence type="ECO:0000313" key="2">
    <source>
        <dbReference type="Proteomes" id="UP001148838"/>
    </source>
</evidence>
<evidence type="ECO:0000313" key="1">
    <source>
        <dbReference type="EMBL" id="KAJ4427592.1"/>
    </source>
</evidence>